<dbReference type="InterPro" id="IPR046960">
    <property type="entry name" value="PPR_At4g14850-like_plant"/>
</dbReference>
<dbReference type="PANTHER" id="PTHR47926">
    <property type="entry name" value="PENTATRICOPEPTIDE REPEAT-CONTAINING PROTEIN"/>
    <property type="match status" value="1"/>
</dbReference>
<organism evidence="1 2">
    <name type="scientific">Adiantum capillus-veneris</name>
    <name type="common">Maidenhair fern</name>
    <dbReference type="NCBI Taxonomy" id="13818"/>
    <lineage>
        <taxon>Eukaryota</taxon>
        <taxon>Viridiplantae</taxon>
        <taxon>Streptophyta</taxon>
        <taxon>Embryophyta</taxon>
        <taxon>Tracheophyta</taxon>
        <taxon>Polypodiopsida</taxon>
        <taxon>Polypodiidae</taxon>
        <taxon>Polypodiales</taxon>
        <taxon>Pteridineae</taxon>
        <taxon>Pteridaceae</taxon>
        <taxon>Vittarioideae</taxon>
        <taxon>Adiantum</taxon>
    </lineage>
</organism>
<reference evidence="1" key="1">
    <citation type="submission" date="2021-01" db="EMBL/GenBank/DDBJ databases">
        <title>Adiantum capillus-veneris genome.</title>
        <authorList>
            <person name="Fang Y."/>
            <person name="Liao Q."/>
        </authorList>
    </citation>
    <scope>NUCLEOTIDE SEQUENCE</scope>
    <source>
        <strain evidence="1">H3</strain>
        <tissue evidence="1">Leaf</tissue>
    </source>
</reference>
<dbReference type="AlphaFoldDB" id="A0A9D4UTM9"/>
<comment type="caution">
    <text evidence="1">The sequence shown here is derived from an EMBL/GenBank/DDBJ whole genome shotgun (WGS) entry which is preliminary data.</text>
</comment>
<dbReference type="OrthoDB" id="185373at2759"/>
<dbReference type="GO" id="GO:0009451">
    <property type="term" value="P:RNA modification"/>
    <property type="evidence" value="ECO:0007669"/>
    <property type="project" value="InterPro"/>
</dbReference>
<name>A0A9D4UTM9_ADICA</name>
<evidence type="ECO:0008006" key="3">
    <source>
        <dbReference type="Google" id="ProtNLM"/>
    </source>
</evidence>
<evidence type="ECO:0000313" key="1">
    <source>
        <dbReference type="EMBL" id="KAI5073905.1"/>
    </source>
</evidence>
<evidence type="ECO:0000313" key="2">
    <source>
        <dbReference type="Proteomes" id="UP000886520"/>
    </source>
</evidence>
<protein>
    <recommendedName>
        <fullName evidence="3">Pentatricopeptide repeat-containing protein</fullName>
    </recommendedName>
</protein>
<dbReference type="InterPro" id="IPR011990">
    <property type="entry name" value="TPR-like_helical_dom_sf"/>
</dbReference>
<proteinExistence type="predicted"/>
<gene>
    <name evidence="1" type="ORF">GOP47_0011918</name>
</gene>
<keyword evidence="2" id="KW-1185">Reference proteome</keyword>
<sequence>MLSLEFIDFGIRATRAGQKASSCFQQMQSEGISLDAITYECILKACGSMRDADMSLKNHGDIVSQRLLKKDVLGNALVHMCVKCGALQRGQKVSASICPEN</sequence>
<dbReference type="PANTHER" id="PTHR47926:SF533">
    <property type="entry name" value="DYW DOMAIN-CONTAINING PROTEIN"/>
    <property type="match status" value="1"/>
</dbReference>
<accession>A0A9D4UTM9</accession>
<dbReference type="EMBL" id="JABFUD020000011">
    <property type="protein sequence ID" value="KAI5073905.1"/>
    <property type="molecule type" value="Genomic_DNA"/>
</dbReference>
<dbReference type="GO" id="GO:0003723">
    <property type="term" value="F:RNA binding"/>
    <property type="evidence" value="ECO:0007669"/>
    <property type="project" value="InterPro"/>
</dbReference>
<dbReference type="Proteomes" id="UP000886520">
    <property type="component" value="Chromosome 11"/>
</dbReference>
<dbReference type="Gene3D" id="1.25.40.10">
    <property type="entry name" value="Tetratricopeptide repeat domain"/>
    <property type="match status" value="1"/>
</dbReference>